<reference evidence="1" key="1">
    <citation type="submission" date="2020-08" db="EMBL/GenBank/DDBJ databases">
        <title>Multicomponent nature underlies the extraordinary mechanical properties of spider dragline silk.</title>
        <authorList>
            <person name="Kono N."/>
            <person name="Nakamura H."/>
            <person name="Mori M."/>
            <person name="Yoshida Y."/>
            <person name="Ohtoshi R."/>
            <person name="Malay A.D."/>
            <person name="Moran D.A.P."/>
            <person name="Tomita M."/>
            <person name="Numata K."/>
            <person name="Arakawa K."/>
        </authorList>
    </citation>
    <scope>NUCLEOTIDE SEQUENCE</scope>
</reference>
<evidence type="ECO:0000313" key="1">
    <source>
        <dbReference type="EMBL" id="GFS63259.1"/>
    </source>
</evidence>
<dbReference type="EMBL" id="BMAV01027893">
    <property type="protein sequence ID" value="GFS63259.1"/>
    <property type="molecule type" value="Genomic_DNA"/>
</dbReference>
<proteinExistence type="predicted"/>
<accession>A0A8X6MLM7</accession>
<organism evidence="1 2">
    <name type="scientific">Trichonephila inaurata madagascariensis</name>
    <dbReference type="NCBI Taxonomy" id="2747483"/>
    <lineage>
        <taxon>Eukaryota</taxon>
        <taxon>Metazoa</taxon>
        <taxon>Ecdysozoa</taxon>
        <taxon>Arthropoda</taxon>
        <taxon>Chelicerata</taxon>
        <taxon>Arachnida</taxon>
        <taxon>Araneae</taxon>
        <taxon>Araneomorphae</taxon>
        <taxon>Entelegynae</taxon>
        <taxon>Araneoidea</taxon>
        <taxon>Nephilidae</taxon>
        <taxon>Trichonephila</taxon>
        <taxon>Trichonephila inaurata</taxon>
    </lineage>
</organism>
<comment type="caution">
    <text evidence="1">The sequence shown here is derived from an EMBL/GenBank/DDBJ whole genome shotgun (WGS) entry which is preliminary data.</text>
</comment>
<dbReference type="Proteomes" id="UP000886998">
    <property type="component" value="Unassembled WGS sequence"/>
</dbReference>
<name>A0A8X6MLM7_9ARAC</name>
<dbReference type="AlphaFoldDB" id="A0A8X6MLM7"/>
<keyword evidence="2" id="KW-1185">Reference proteome</keyword>
<gene>
    <name evidence="1" type="ORF">TNIN_479431</name>
</gene>
<protein>
    <submittedName>
        <fullName evidence="1">Uncharacterized protein</fullName>
    </submittedName>
</protein>
<sequence length="118" mass="13623">MTLKYLPTHMLNNLSKLSQPACSEKIVRSLPYFPQNIIRLLCPRARTRITWSELSLISTNNKSDLHIRYRPEEGTKRSFFLEVRQGPLRCPSSPVQLPICADITRRVPQPSHTLGLWP</sequence>
<evidence type="ECO:0000313" key="2">
    <source>
        <dbReference type="Proteomes" id="UP000886998"/>
    </source>
</evidence>